<feature type="active site" description="Nucleophile" evidence="6">
    <location>
        <position position="162"/>
    </location>
</feature>
<protein>
    <recommendedName>
        <fullName evidence="6">Pseudouridine-5'-phosphate glycosidase</fullName>
        <shortName evidence="6">PsiMP glycosidase</shortName>
        <ecNumber evidence="6">4.2.1.70</ecNumber>
    </recommendedName>
</protein>
<feature type="binding site" evidence="6">
    <location>
        <begin position="143"/>
        <end position="145"/>
    </location>
    <ligand>
        <name>substrate</name>
    </ligand>
</feature>
<evidence type="ECO:0000313" key="7">
    <source>
        <dbReference type="EMBL" id="GGC66966.1"/>
    </source>
</evidence>
<dbReference type="Pfam" id="PF04227">
    <property type="entry name" value="Indigoidine_A"/>
    <property type="match status" value="1"/>
</dbReference>
<accession>A0ABQ1NBR7</accession>
<dbReference type="Proteomes" id="UP000602004">
    <property type="component" value="Unassembled WGS sequence"/>
</dbReference>
<feature type="active site" description="Proton donor" evidence="6">
    <location>
        <position position="27"/>
    </location>
</feature>
<evidence type="ECO:0000256" key="2">
    <source>
        <dbReference type="ARBA" id="ARBA00022801"/>
    </source>
</evidence>
<feature type="binding site" evidence="6">
    <location>
        <position position="141"/>
    </location>
    <ligand>
        <name>Mn(2+)</name>
        <dbReference type="ChEBI" id="CHEBI:29035"/>
    </ligand>
</feature>
<dbReference type="PANTHER" id="PTHR42909">
    <property type="entry name" value="ZGC:136858"/>
    <property type="match status" value="1"/>
</dbReference>
<keyword evidence="4 6" id="KW-0456">Lyase</keyword>
<evidence type="ECO:0000313" key="8">
    <source>
        <dbReference type="Proteomes" id="UP000602004"/>
    </source>
</evidence>
<dbReference type="Gene3D" id="3.40.1790.10">
    <property type="entry name" value="Indigoidine synthase domain"/>
    <property type="match status" value="1"/>
</dbReference>
<evidence type="ECO:0000256" key="1">
    <source>
        <dbReference type="ARBA" id="ARBA00022723"/>
    </source>
</evidence>
<dbReference type="GO" id="GO:0016798">
    <property type="term" value="F:hydrolase activity, acting on glycosyl bonds"/>
    <property type="evidence" value="ECO:0007669"/>
    <property type="project" value="UniProtKB-KW"/>
</dbReference>
<comment type="caution">
    <text evidence="7">The sequence shown here is derived from an EMBL/GenBank/DDBJ whole genome shotgun (WGS) entry which is preliminary data.</text>
</comment>
<dbReference type="EMBL" id="BMHL01000016">
    <property type="protein sequence ID" value="GGC66966.1"/>
    <property type="molecule type" value="Genomic_DNA"/>
</dbReference>
<dbReference type="InterPro" id="IPR022830">
    <property type="entry name" value="Indigdn_synthA-like"/>
</dbReference>
<evidence type="ECO:0000256" key="4">
    <source>
        <dbReference type="ARBA" id="ARBA00023239"/>
    </source>
</evidence>
<evidence type="ECO:0000256" key="6">
    <source>
        <dbReference type="HAMAP-Rule" id="MF_01876"/>
    </source>
</evidence>
<dbReference type="RefSeq" id="WP_115779587.1">
    <property type="nucleotide sequence ID" value="NZ_BMHL01000016.1"/>
</dbReference>
<name>A0ABQ1NBR7_9BURK</name>
<organism evidence="7 8">
    <name type="scientific">Paraburkholderia caffeinilytica</name>
    <dbReference type="NCBI Taxonomy" id="1761016"/>
    <lineage>
        <taxon>Bacteria</taxon>
        <taxon>Pseudomonadati</taxon>
        <taxon>Pseudomonadota</taxon>
        <taxon>Betaproteobacteria</taxon>
        <taxon>Burkholderiales</taxon>
        <taxon>Burkholderiaceae</taxon>
        <taxon>Paraburkholderia</taxon>
    </lineage>
</organism>
<sequence>MGLNGFLDIHPEVAEALSAGRPVVALESSIISHGSSWPGNAETALELEAEVRAHGAIPATCTILDGRIKVGLTRDEIGRLGRGGHDVAKVSRRDIPILVACGGDGATTISATMVIADLAKIRACAAGGLGGVHRGAHENFDISADLQELARTPVALVCAGVKSILDIRLTLEYLETYSVPVIGYCTDSLPGFFTRDSEFPVDIRLDDPQRIARVMRANWALGLSNGLVIANPIPEPFALPREDIDLAIEQALAEADWEGISGKGVTPFLISRVSALTDGASAEGSVQIGLNNARLAAAIAVAYASLPNSAEPNMAKVCTKRLAADFDW</sequence>
<keyword evidence="2 6" id="KW-0378">Hydrolase</keyword>
<reference evidence="8" key="1">
    <citation type="journal article" date="2019" name="Int. J. Syst. Evol. Microbiol.">
        <title>The Global Catalogue of Microorganisms (GCM) 10K type strain sequencing project: providing services to taxonomists for standard genome sequencing and annotation.</title>
        <authorList>
            <consortium name="The Broad Institute Genomics Platform"/>
            <consortium name="The Broad Institute Genome Sequencing Center for Infectious Disease"/>
            <person name="Wu L."/>
            <person name="Ma J."/>
        </authorList>
    </citation>
    <scope>NUCLEOTIDE SEQUENCE [LARGE SCALE GENOMIC DNA]</scope>
    <source>
        <strain evidence="8">CGMCC 1.15103</strain>
    </source>
</reference>
<comment type="subunit">
    <text evidence="6">Homotrimer.</text>
</comment>
<evidence type="ECO:0000256" key="5">
    <source>
        <dbReference type="ARBA" id="ARBA00023295"/>
    </source>
</evidence>
<comment type="similarity">
    <text evidence="6">Belongs to the pseudouridine-5'-phosphate glycosidase family.</text>
</comment>
<dbReference type="PANTHER" id="PTHR42909:SF1">
    <property type="entry name" value="CARBOHYDRATE KINASE PFKB DOMAIN-CONTAINING PROTEIN"/>
    <property type="match status" value="1"/>
</dbReference>
<keyword evidence="3 6" id="KW-0464">Manganese</keyword>
<dbReference type="HAMAP" id="MF_01876">
    <property type="entry name" value="PsiMP_glycosidase"/>
    <property type="match status" value="1"/>
</dbReference>
<dbReference type="InterPro" id="IPR007342">
    <property type="entry name" value="PsuG"/>
</dbReference>
<comment type="catalytic activity">
    <reaction evidence="6">
        <text>D-ribose 5-phosphate + uracil = psi-UMP + H2O</text>
        <dbReference type="Rhea" id="RHEA:18337"/>
        <dbReference type="ChEBI" id="CHEBI:15377"/>
        <dbReference type="ChEBI" id="CHEBI:17568"/>
        <dbReference type="ChEBI" id="CHEBI:58380"/>
        <dbReference type="ChEBI" id="CHEBI:78346"/>
        <dbReference type="EC" id="4.2.1.70"/>
    </reaction>
</comment>
<dbReference type="SUPFAM" id="SSF110581">
    <property type="entry name" value="Indigoidine synthase A-like"/>
    <property type="match status" value="1"/>
</dbReference>
<keyword evidence="8" id="KW-1185">Reference proteome</keyword>
<dbReference type="EC" id="4.2.1.70" evidence="6"/>
<keyword evidence="5 6" id="KW-0326">Glycosidase</keyword>
<comment type="caution">
    <text evidence="6">Lacks conserved residue(s) required for the propagation of feature annotation.</text>
</comment>
<evidence type="ECO:0000256" key="3">
    <source>
        <dbReference type="ARBA" id="ARBA00023211"/>
    </source>
</evidence>
<proteinExistence type="inferred from homology"/>
<comment type="function">
    <text evidence="6">Catalyzes the reversible cleavage of pseudouridine 5'-phosphate (PsiMP) to ribose 5-phosphate and uracil. Functions biologically in the cleavage direction, as part of a pseudouridine degradation pathway.</text>
</comment>
<feature type="binding site" evidence="6">
    <location>
        <position position="89"/>
    </location>
    <ligand>
        <name>substrate</name>
    </ligand>
</feature>
<keyword evidence="1 6" id="KW-0479">Metal-binding</keyword>
<comment type="cofactor">
    <cofactor evidence="6">
        <name>Mn(2+)</name>
        <dbReference type="ChEBI" id="CHEBI:29035"/>
    </cofactor>
    <text evidence="6">Binds 1 Mn(2+) ion per subunit.</text>
</comment>
<gene>
    <name evidence="6 7" type="primary">psuG</name>
    <name evidence="7" type="ORF">GCM10011400_63640</name>
</gene>